<keyword evidence="2" id="KW-0812">Transmembrane</keyword>
<evidence type="ECO:0000313" key="3">
    <source>
        <dbReference type="EMBL" id="GAA1978640.1"/>
    </source>
</evidence>
<name>A0ABN2S161_9ACTN</name>
<feature type="region of interest" description="Disordered" evidence="1">
    <location>
        <begin position="181"/>
        <end position="220"/>
    </location>
</feature>
<dbReference type="EMBL" id="BAAAQM010000025">
    <property type="protein sequence ID" value="GAA1978640.1"/>
    <property type="molecule type" value="Genomic_DNA"/>
</dbReference>
<keyword evidence="2" id="KW-1133">Transmembrane helix</keyword>
<protein>
    <submittedName>
        <fullName evidence="3">Uncharacterized protein</fullName>
    </submittedName>
</protein>
<keyword evidence="2" id="KW-0472">Membrane</keyword>
<feature type="compositionally biased region" description="Gly residues" evidence="1">
    <location>
        <begin position="211"/>
        <end position="220"/>
    </location>
</feature>
<keyword evidence="4" id="KW-1185">Reference proteome</keyword>
<evidence type="ECO:0000313" key="4">
    <source>
        <dbReference type="Proteomes" id="UP001499854"/>
    </source>
</evidence>
<comment type="caution">
    <text evidence="3">The sequence shown here is derived from an EMBL/GenBank/DDBJ whole genome shotgun (WGS) entry which is preliminary data.</text>
</comment>
<gene>
    <name evidence="3" type="ORF">GCM10009838_44320</name>
</gene>
<feature type="compositionally biased region" description="Polar residues" evidence="1">
    <location>
        <begin position="110"/>
        <end position="127"/>
    </location>
</feature>
<feature type="transmembrane region" description="Helical" evidence="2">
    <location>
        <begin position="45"/>
        <end position="66"/>
    </location>
</feature>
<evidence type="ECO:0000256" key="2">
    <source>
        <dbReference type="SAM" id="Phobius"/>
    </source>
</evidence>
<organism evidence="3 4">
    <name type="scientific">Catenulispora subtropica</name>
    <dbReference type="NCBI Taxonomy" id="450798"/>
    <lineage>
        <taxon>Bacteria</taxon>
        <taxon>Bacillati</taxon>
        <taxon>Actinomycetota</taxon>
        <taxon>Actinomycetes</taxon>
        <taxon>Catenulisporales</taxon>
        <taxon>Catenulisporaceae</taxon>
        <taxon>Catenulispora</taxon>
    </lineage>
</organism>
<reference evidence="3 4" key="1">
    <citation type="journal article" date="2019" name="Int. J. Syst. Evol. Microbiol.">
        <title>The Global Catalogue of Microorganisms (GCM) 10K type strain sequencing project: providing services to taxonomists for standard genome sequencing and annotation.</title>
        <authorList>
            <consortium name="The Broad Institute Genomics Platform"/>
            <consortium name="The Broad Institute Genome Sequencing Center for Infectious Disease"/>
            <person name="Wu L."/>
            <person name="Ma J."/>
        </authorList>
    </citation>
    <scope>NUCLEOTIDE SEQUENCE [LARGE SCALE GENOMIC DNA]</scope>
    <source>
        <strain evidence="3 4">JCM 16013</strain>
    </source>
</reference>
<proteinExistence type="predicted"/>
<feature type="compositionally biased region" description="Low complexity" evidence="1">
    <location>
        <begin position="73"/>
        <end position="101"/>
    </location>
</feature>
<dbReference type="RefSeq" id="WP_344658996.1">
    <property type="nucleotide sequence ID" value="NZ_BAAAQM010000025.1"/>
</dbReference>
<accession>A0ABN2S161</accession>
<evidence type="ECO:0000256" key="1">
    <source>
        <dbReference type="SAM" id="MobiDB-lite"/>
    </source>
</evidence>
<sequence>MNDRDIGDAEFEDRIRALLGGGDARALSAGDVIERAKRRRKRRRATAAGSTATLAVVGVAAGVVVLGGGSRGTTGVEGTKPAVTTPRPTVPTTPTTALTTTTPPPEPKTCSASVTGTVPQPDTSTDEQGLRWDTFSGTAAGSPWSIQVHVFPDATSYGKFANKVPGSVPTQALTSLHPGADAVFRTPGETGWSMHGMPDSNSSPQEFFGGSASGLGGGPPTGKDKVYPAYLTEGWVATDVDHMCLQYADRAEFVPVVKVQGGTFTFFGVVTGDKPKTLFAYDAHGREIGREKAVQPMPGAFFFVP</sequence>
<feature type="region of interest" description="Disordered" evidence="1">
    <location>
        <begin position="68"/>
        <end position="129"/>
    </location>
</feature>
<dbReference type="Proteomes" id="UP001499854">
    <property type="component" value="Unassembled WGS sequence"/>
</dbReference>